<sequence>MRINASFVVLSLVSSAAAFWRMECRGRVGLARLDPLISPGTASQHAHVIHGSSGFNADPTHEDLVNGECTSCIVKEDKSAYWTPNVYFKHANGTYQEVNQVGGMLAYYFLNKDQKNPDGKIRAFPNNFRMIAGDSTRRTYSIAGFSYLEADPAKSLWGQLGQTNQRDLEQRAVGFNCLNYNKDPEGSLQRHYLPDKNYLDANCPDGVRFEVSFPSCWNGKDIDSPDHKSHVAYPDLVLNGNCPDGFDVKLPGLFYETIWETNAFRGIEGEFVISNGDVQGFGYHGDFISGWDSDFLQQAVNTCTNLSGRVQDCPIFSLQSEDDQRSCKMATPPFIAGEKVAGLIGDSLPGGVVIQYGPGSANGDDKPQTSPVSVPVPTVGYTPGTTVTGSEYLPGGVFQESSTSTSETSAPTSFAPEVNTLGVQMQSPAPTATPTSSDGQAAGGYEIITTQYITNGNVVSKIVVVETVDYVMVPTETVTVTAAMGRKKARHGIHLRRHRDTAH</sequence>
<feature type="signal peptide" evidence="2">
    <location>
        <begin position="1"/>
        <end position="18"/>
    </location>
</feature>
<dbReference type="Pfam" id="PF09362">
    <property type="entry name" value="DUF1996"/>
    <property type="match status" value="1"/>
</dbReference>
<evidence type="ECO:0000256" key="1">
    <source>
        <dbReference type="SAM" id="MobiDB-lite"/>
    </source>
</evidence>
<proteinExistence type="predicted"/>
<organism evidence="4 5">
    <name type="scientific">Achaetomium macrosporum</name>
    <dbReference type="NCBI Taxonomy" id="79813"/>
    <lineage>
        <taxon>Eukaryota</taxon>
        <taxon>Fungi</taxon>
        <taxon>Dikarya</taxon>
        <taxon>Ascomycota</taxon>
        <taxon>Pezizomycotina</taxon>
        <taxon>Sordariomycetes</taxon>
        <taxon>Sordariomycetidae</taxon>
        <taxon>Sordariales</taxon>
        <taxon>Chaetomiaceae</taxon>
        <taxon>Achaetomium</taxon>
    </lineage>
</organism>
<keyword evidence="5" id="KW-1185">Reference proteome</keyword>
<dbReference type="PANTHER" id="PTHR43662">
    <property type="match status" value="1"/>
</dbReference>
<evidence type="ECO:0000313" key="5">
    <source>
        <dbReference type="Proteomes" id="UP001303760"/>
    </source>
</evidence>
<dbReference type="AlphaFoldDB" id="A0AAN7CDR2"/>
<reference evidence="4" key="1">
    <citation type="journal article" date="2023" name="Mol. Phylogenet. Evol.">
        <title>Genome-scale phylogeny and comparative genomics of the fungal order Sordariales.</title>
        <authorList>
            <person name="Hensen N."/>
            <person name="Bonometti L."/>
            <person name="Westerberg I."/>
            <person name="Brannstrom I.O."/>
            <person name="Guillou S."/>
            <person name="Cros-Aarteil S."/>
            <person name="Calhoun S."/>
            <person name="Haridas S."/>
            <person name="Kuo A."/>
            <person name="Mondo S."/>
            <person name="Pangilinan J."/>
            <person name="Riley R."/>
            <person name="LaButti K."/>
            <person name="Andreopoulos B."/>
            <person name="Lipzen A."/>
            <person name="Chen C."/>
            <person name="Yan M."/>
            <person name="Daum C."/>
            <person name="Ng V."/>
            <person name="Clum A."/>
            <person name="Steindorff A."/>
            <person name="Ohm R.A."/>
            <person name="Martin F."/>
            <person name="Silar P."/>
            <person name="Natvig D.O."/>
            <person name="Lalanne C."/>
            <person name="Gautier V."/>
            <person name="Ament-Velasquez S.L."/>
            <person name="Kruys A."/>
            <person name="Hutchinson M.I."/>
            <person name="Powell A.J."/>
            <person name="Barry K."/>
            <person name="Miller A.N."/>
            <person name="Grigoriev I.V."/>
            <person name="Debuchy R."/>
            <person name="Gladieux P."/>
            <person name="Hiltunen Thoren M."/>
            <person name="Johannesson H."/>
        </authorList>
    </citation>
    <scope>NUCLEOTIDE SEQUENCE</scope>
    <source>
        <strain evidence="4">CBS 532.94</strain>
    </source>
</reference>
<feature type="domain" description="DUF1996" evidence="3">
    <location>
        <begin position="34"/>
        <end position="291"/>
    </location>
</feature>
<keyword evidence="2" id="KW-0732">Signal</keyword>
<feature type="region of interest" description="Disordered" evidence="1">
    <location>
        <begin position="359"/>
        <end position="379"/>
    </location>
</feature>
<evidence type="ECO:0000313" key="4">
    <source>
        <dbReference type="EMBL" id="KAK4239666.1"/>
    </source>
</evidence>
<feature type="compositionally biased region" description="Low complexity" evidence="1">
    <location>
        <begin position="368"/>
        <end position="379"/>
    </location>
</feature>
<reference evidence="4" key="2">
    <citation type="submission" date="2023-05" db="EMBL/GenBank/DDBJ databases">
        <authorList>
            <consortium name="Lawrence Berkeley National Laboratory"/>
            <person name="Steindorff A."/>
            <person name="Hensen N."/>
            <person name="Bonometti L."/>
            <person name="Westerberg I."/>
            <person name="Brannstrom I.O."/>
            <person name="Guillou S."/>
            <person name="Cros-Aarteil S."/>
            <person name="Calhoun S."/>
            <person name="Haridas S."/>
            <person name="Kuo A."/>
            <person name="Mondo S."/>
            <person name="Pangilinan J."/>
            <person name="Riley R."/>
            <person name="Labutti K."/>
            <person name="Andreopoulos B."/>
            <person name="Lipzen A."/>
            <person name="Chen C."/>
            <person name="Yanf M."/>
            <person name="Daum C."/>
            <person name="Ng V."/>
            <person name="Clum A."/>
            <person name="Ohm R."/>
            <person name="Martin F."/>
            <person name="Silar P."/>
            <person name="Natvig D."/>
            <person name="Lalanne C."/>
            <person name="Gautier V."/>
            <person name="Ament-Velasquez S.L."/>
            <person name="Kruys A."/>
            <person name="Hutchinson M.I."/>
            <person name="Powell A.J."/>
            <person name="Barry K."/>
            <person name="Miller A.N."/>
            <person name="Grigoriev I.V."/>
            <person name="Debuchy R."/>
            <person name="Gladieux P."/>
            <person name="Thoren M.H."/>
            <person name="Johannesson H."/>
        </authorList>
    </citation>
    <scope>NUCLEOTIDE SEQUENCE</scope>
    <source>
        <strain evidence="4">CBS 532.94</strain>
    </source>
</reference>
<gene>
    <name evidence="4" type="ORF">C8A03DRAFT_32267</name>
</gene>
<evidence type="ECO:0000259" key="3">
    <source>
        <dbReference type="Pfam" id="PF09362"/>
    </source>
</evidence>
<feature type="chain" id="PRO_5042919917" description="DUF1996 domain-containing protein" evidence="2">
    <location>
        <begin position="19"/>
        <end position="503"/>
    </location>
</feature>
<evidence type="ECO:0000256" key="2">
    <source>
        <dbReference type="SAM" id="SignalP"/>
    </source>
</evidence>
<dbReference type="InterPro" id="IPR018535">
    <property type="entry name" value="DUF1996"/>
</dbReference>
<protein>
    <recommendedName>
        <fullName evidence="3">DUF1996 domain-containing protein</fullName>
    </recommendedName>
</protein>
<dbReference type="EMBL" id="MU860058">
    <property type="protein sequence ID" value="KAK4239666.1"/>
    <property type="molecule type" value="Genomic_DNA"/>
</dbReference>
<dbReference type="PANTHER" id="PTHR43662:SF7">
    <property type="entry name" value="DUF1996 DOMAIN-CONTAINING PROTEIN"/>
    <property type="match status" value="1"/>
</dbReference>
<name>A0AAN7CDR2_9PEZI</name>
<dbReference type="Proteomes" id="UP001303760">
    <property type="component" value="Unassembled WGS sequence"/>
</dbReference>
<comment type="caution">
    <text evidence="4">The sequence shown here is derived from an EMBL/GenBank/DDBJ whole genome shotgun (WGS) entry which is preliminary data.</text>
</comment>
<accession>A0AAN7CDR2</accession>